<feature type="non-terminal residue" evidence="2">
    <location>
        <position position="1"/>
    </location>
</feature>
<dbReference type="InterPro" id="IPR049052">
    <property type="entry name" value="nSTAND1"/>
</dbReference>
<dbReference type="PANTHER" id="PTHR47691:SF3">
    <property type="entry name" value="HTH-TYPE TRANSCRIPTIONAL REGULATOR RV0890C-RELATED"/>
    <property type="match status" value="1"/>
</dbReference>
<dbReference type="CDD" id="cd00009">
    <property type="entry name" value="AAA"/>
    <property type="match status" value="1"/>
</dbReference>
<dbReference type="GO" id="GO:0016787">
    <property type="term" value="F:hydrolase activity"/>
    <property type="evidence" value="ECO:0007669"/>
    <property type="project" value="UniProtKB-KW"/>
</dbReference>
<accession>A0AAD6Z458</accession>
<keyword evidence="3" id="KW-1185">Reference proteome</keyword>
<reference evidence="2" key="1">
    <citation type="submission" date="2023-03" db="EMBL/GenBank/DDBJ databases">
        <title>Massive genome expansion in bonnet fungi (Mycena s.s.) driven by repeated elements and novel gene families across ecological guilds.</title>
        <authorList>
            <consortium name="Lawrence Berkeley National Laboratory"/>
            <person name="Harder C.B."/>
            <person name="Miyauchi S."/>
            <person name="Viragh M."/>
            <person name="Kuo A."/>
            <person name="Thoen E."/>
            <person name="Andreopoulos B."/>
            <person name="Lu D."/>
            <person name="Skrede I."/>
            <person name="Drula E."/>
            <person name="Henrissat B."/>
            <person name="Morin E."/>
            <person name="Kohler A."/>
            <person name="Barry K."/>
            <person name="LaButti K."/>
            <person name="Morin E."/>
            <person name="Salamov A."/>
            <person name="Lipzen A."/>
            <person name="Mereny Z."/>
            <person name="Hegedus B."/>
            <person name="Baldrian P."/>
            <person name="Stursova M."/>
            <person name="Weitz H."/>
            <person name="Taylor A."/>
            <person name="Grigoriev I.V."/>
            <person name="Nagy L.G."/>
            <person name="Martin F."/>
            <person name="Kauserud H."/>
        </authorList>
    </citation>
    <scope>NUCLEOTIDE SEQUENCE</scope>
    <source>
        <strain evidence="2">CBHHK002</strain>
    </source>
</reference>
<dbReference type="PANTHER" id="PTHR47691">
    <property type="entry name" value="REGULATOR-RELATED"/>
    <property type="match status" value="1"/>
</dbReference>
<dbReference type="AlphaFoldDB" id="A0AAD6Z458"/>
<feature type="domain" description="Novel STAND NTPase 1" evidence="1">
    <location>
        <begin position="7"/>
        <end position="144"/>
    </location>
</feature>
<name>A0AAD6Z458_9AGAR</name>
<comment type="caution">
    <text evidence="2">The sequence shown here is derived from an EMBL/GenBank/DDBJ whole genome shotgun (WGS) entry which is preliminary data.</text>
</comment>
<keyword evidence="2" id="KW-0378">Hydrolase</keyword>
<evidence type="ECO:0000313" key="3">
    <source>
        <dbReference type="Proteomes" id="UP001218218"/>
    </source>
</evidence>
<dbReference type="Pfam" id="PF20703">
    <property type="entry name" value="nSTAND1"/>
    <property type="match status" value="1"/>
</dbReference>
<evidence type="ECO:0000313" key="2">
    <source>
        <dbReference type="EMBL" id="KAJ7306717.1"/>
    </source>
</evidence>
<dbReference type="InterPro" id="IPR027417">
    <property type="entry name" value="P-loop_NTPase"/>
</dbReference>
<dbReference type="SUPFAM" id="SSF52540">
    <property type="entry name" value="P-loop containing nucleoside triphosphate hydrolases"/>
    <property type="match status" value="1"/>
</dbReference>
<sequence length="323" mass="35754">MLPPAPKIFHGRNFELHKVIELLTQYSPRVAILGPGGIGKTSLAQIALHHEDVVAKYPERYFVPCHSSLTSSDLISTISSHIGFQSAKGLQHILNYFACSKPTLLVLDNFETLWEPASTRMDTEEFLSQLAGVPQLAMLITMRGAEHPQKTRWTRPFLQPLTPLSNAAALQVFVDIAEDQHELSKVQQLLDITGNLPLAVNLMANVVAHEGCDQTLSRWNKENTHLLSDGYDQRSSLDISIMLSYSSPRMTCGAKELLSLLSMLPDGLSDADLVQSKLPLENILSCKLSLVQVSLAYVDNTKHLKCLVPIGKYIQRVHPPSSN</sequence>
<dbReference type="PRINTS" id="PR00364">
    <property type="entry name" value="DISEASERSIST"/>
</dbReference>
<proteinExistence type="predicted"/>
<dbReference type="Proteomes" id="UP001218218">
    <property type="component" value="Unassembled WGS sequence"/>
</dbReference>
<organism evidence="2 3">
    <name type="scientific">Mycena albidolilacea</name>
    <dbReference type="NCBI Taxonomy" id="1033008"/>
    <lineage>
        <taxon>Eukaryota</taxon>
        <taxon>Fungi</taxon>
        <taxon>Dikarya</taxon>
        <taxon>Basidiomycota</taxon>
        <taxon>Agaricomycotina</taxon>
        <taxon>Agaricomycetes</taxon>
        <taxon>Agaricomycetidae</taxon>
        <taxon>Agaricales</taxon>
        <taxon>Marasmiineae</taxon>
        <taxon>Mycenaceae</taxon>
        <taxon>Mycena</taxon>
    </lineage>
</organism>
<dbReference type="Gene3D" id="3.40.50.300">
    <property type="entry name" value="P-loop containing nucleotide triphosphate hydrolases"/>
    <property type="match status" value="1"/>
</dbReference>
<evidence type="ECO:0000259" key="1">
    <source>
        <dbReference type="Pfam" id="PF20703"/>
    </source>
</evidence>
<dbReference type="EMBL" id="JARIHO010000092">
    <property type="protein sequence ID" value="KAJ7306717.1"/>
    <property type="molecule type" value="Genomic_DNA"/>
</dbReference>
<protein>
    <submittedName>
        <fullName evidence="2">P-loop containing nucleoside triphosphate hydrolase protein</fullName>
    </submittedName>
</protein>
<gene>
    <name evidence="2" type="ORF">DFH08DRAFT_720673</name>
</gene>